<feature type="binding site" evidence="2">
    <location>
        <position position="56"/>
    </location>
    <ligand>
        <name>3'-phosphoadenylyl sulfate</name>
        <dbReference type="ChEBI" id="CHEBI:58339"/>
    </ligand>
</feature>
<reference evidence="3" key="1">
    <citation type="submission" date="2021-01" db="EMBL/GenBank/DDBJ databases">
        <authorList>
            <person name="Corre E."/>
            <person name="Pelletier E."/>
            <person name="Niang G."/>
            <person name="Scheremetjew M."/>
            <person name="Finn R."/>
            <person name="Kale V."/>
            <person name="Holt S."/>
            <person name="Cochrane G."/>
            <person name="Meng A."/>
            <person name="Brown T."/>
            <person name="Cohen L."/>
        </authorList>
    </citation>
    <scope>NUCLEOTIDE SEQUENCE</scope>
    <source>
        <strain evidence="3">ECT3854</strain>
    </source>
</reference>
<keyword evidence="1" id="KW-0808">Transferase</keyword>
<evidence type="ECO:0000256" key="1">
    <source>
        <dbReference type="ARBA" id="ARBA00022679"/>
    </source>
</evidence>
<proteinExistence type="predicted"/>
<dbReference type="SUPFAM" id="SSF52540">
    <property type="entry name" value="P-loop containing nucleoside triphosphate hydrolases"/>
    <property type="match status" value="1"/>
</dbReference>
<protein>
    <recommendedName>
        <fullName evidence="4">Protein-tyrosine sulfotransferase</fullName>
    </recommendedName>
</protein>
<dbReference type="AlphaFoldDB" id="A0A7S1CZ88"/>
<name>A0A7S1CZ88_CYCTE</name>
<dbReference type="InterPro" id="IPR037359">
    <property type="entry name" value="NST/OST"/>
</dbReference>
<dbReference type="InterPro" id="IPR027417">
    <property type="entry name" value="P-loop_NTPase"/>
</dbReference>
<feature type="binding site" evidence="2">
    <location>
        <position position="48"/>
    </location>
    <ligand>
        <name>3'-phosphoadenylyl sulfate</name>
        <dbReference type="ChEBI" id="CHEBI:58339"/>
    </ligand>
</feature>
<evidence type="ECO:0000313" key="3">
    <source>
        <dbReference type="EMBL" id="CAD8931663.1"/>
    </source>
</evidence>
<accession>A0A7S1CZ88</accession>
<gene>
    <name evidence="3" type="ORF">CTEN0397_LOCUS2685</name>
</gene>
<dbReference type="Gene3D" id="3.40.50.300">
    <property type="entry name" value="P-loop containing nucleotide triphosphate hydrolases"/>
    <property type="match status" value="1"/>
</dbReference>
<dbReference type="PANTHER" id="PTHR10605:SF56">
    <property type="entry name" value="BIFUNCTIONAL HEPARAN SULFATE N-DEACETYLASE_N-SULFOTRANSFERASE"/>
    <property type="match status" value="1"/>
</dbReference>
<evidence type="ECO:0000256" key="2">
    <source>
        <dbReference type="PIRSR" id="PIRSR637359-2"/>
    </source>
</evidence>
<dbReference type="PANTHER" id="PTHR10605">
    <property type="entry name" value="HEPARAN SULFATE SULFOTRANSFERASE"/>
    <property type="match status" value="1"/>
</dbReference>
<sequence length="231" mass="27266">MIRDPNFFDKNSTMVAFDNTPIYIADADRVPAMAMCVTPWPKLVLLLRNPVQRTISHYEFLNDARVRKNKTIADWRLWVDDDFRLLREAGVIANRTKKEAKEFAGSREEAEAWKKYNRSPGSTYLLGRSLYSIQLRLWLAEMKKNQKPFSDLFVVQSEKIRNNTQLEFNRIMSFLGLEEYDLLSSEPKHETKKSGVQIPDDVRQQLEEFFAPYNEELYDLLGPEWKNAWQY</sequence>
<organism evidence="3">
    <name type="scientific">Cyclophora tenuis</name>
    <name type="common">Marine diatom</name>
    <dbReference type="NCBI Taxonomy" id="216820"/>
    <lineage>
        <taxon>Eukaryota</taxon>
        <taxon>Sar</taxon>
        <taxon>Stramenopiles</taxon>
        <taxon>Ochrophyta</taxon>
        <taxon>Bacillariophyta</taxon>
        <taxon>Fragilariophyceae</taxon>
        <taxon>Fragilariophycidae</taxon>
        <taxon>Cyclophorales</taxon>
        <taxon>Cyclophoraceae</taxon>
        <taxon>Cyclophora</taxon>
    </lineage>
</organism>
<evidence type="ECO:0008006" key="4">
    <source>
        <dbReference type="Google" id="ProtNLM"/>
    </source>
</evidence>
<dbReference type="GO" id="GO:0008146">
    <property type="term" value="F:sulfotransferase activity"/>
    <property type="evidence" value="ECO:0007669"/>
    <property type="project" value="InterPro"/>
</dbReference>
<dbReference type="EMBL" id="HBFW01004123">
    <property type="protein sequence ID" value="CAD8931663.1"/>
    <property type="molecule type" value="Transcribed_RNA"/>
</dbReference>